<accession>A0A919J6D3</accession>
<feature type="transmembrane region" description="Helical" evidence="1">
    <location>
        <begin position="122"/>
        <end position="142"/>
    </location>
</feature>
<evidence type="ECO:0000313" key="3">
    <source>
        <dbReference type="Proteomes" id="UP000598174"/>
    </source>
</evidence>
<name>A0A919J6D3_9ACTN</name>
<feature type="transmembrane region" description="Helical" evidence="1">
    <location>
        <begin position="162"/>
        <end position="182"/>
    </location>
</feature>
<feature type="transmembrane region" description="Helical" evidence="1">
    <location>
        <begin position="243"/>
        <end position="268"/>
    </location>
</feature>
<keyword evidence="1" id="KW-1133">Transmembrane helix</keyword>
<organism evidence="2 3">
    <name type="scientific">Paractinoplanes ferrugineus</name>
    <dbReference type="NCBI Taxonomy" id="113564"/>
    <lineage>
        <taxon>Bacteria</taxon>
        <taxon>Bacillati</taxon>
        <taxon>Actinomycetota</taxon>
        <taxon>Actinomycetes</taxon>
        <taxon>Micromonosporales</taxon>
        <taxon>Micromonosporaceae</taxon>
        <taxon>Paractinoplanes</taxon>
    </lineage>
</organism>
<dbReference type="Pfam" id="PF03988">
    <property type="entry name" value="DUF347"/>
    <property type="match status" value="4"/>
</dbReference>
<dbReference type="EMBL" id="BOMM01000070">
    <property type="protein sequence ID" value="GIE15686.1"/>
    <property type="molecule type" value="Genomic_DNA"/>
</dbReference>
<comment type="caution">
    <text evidence="2">The sequence shown here is derived from an EMBL/GenBank/DDBJ whole genome shotgun (WGS) entry which is preliminary data.</text>
</comment>
<proteinExistence type="predicted"/>
<evidence type="ECO:0000256" key="1">
    <source>
        <dbReference type="SAM" id="Phobius"/>
    </source>
</evidence>
<keyword evidence="3" id="KW-1185">Reference proteome</keyword>
<feature type="transmembrane region" description="Helical" evidence="1">
    <location>
        <begin position="73"/>
        <end position="90"/>
    </location>
</feature>
<dbReference type="AlphaFoldDB" id="A0A919J6D3"/>
<keyword evidence="1" id="KW-0812">Transmembrane</keyword>
<dbReference type="InterPro" id="IPR007136">
    <property type="entry name" value="DUF347"/>
</dbReference>
<gene>
    <name evidence="2" type="ORF">Afe05nite_75260</name>
</gene>
<reference evidence="2" key="1">
    <citation type="submission" date="2021-01" db="EMBL/GenBank/DDBJ databases">
        <title>Whole genome shotgun sequence of Actinoplanes ferrugineus NBRC 15555.</title>
        <authorList>
            <person name="Komaki H."/>
            <person name="Tamura T."/>
        </authorList>
    </citation>
    <scope>NUCLEOTIDE SEQUENCE</scope>
    <source>
        <strain evidence="2">NBRC 15555</strain>
    </source>
</reference>
<protein>
    <submittedName>
        <fullName evidence="2">Membrane protein</fullName>
    </submittedName>
</protein>
<evidence type="ECO:0000313" key="2">
    <source>
        <dbReference type="EMBL" id="GIE15686.1"/>
    </source>
</evidence>
<sequence length="282" mass="30523">MFGYSTLEETVAHSEVMPGVSEVSASPAATQMLNKVPEVTIYFWIIKILCTTVGESLADYINETLGFGLTNTTVVFVVALAIVLFVQFRLRRYLPGVYWLAVVLISVVGTLLTDQLTDNQGVALWLSTTVFAVLLAVVFGIWYARERTLSIHSIVTTPREAFYWLTVLVTFALGTAAGDWTLDLTGWSPGPAILLPAGLILAVVIAWRFGAGPVLCFWLAYILTRPLGANLGDFLGLSSDEGGLGLGTATTSLIFLAAILAVVVYLTVTRKDRTEAIRDGRP</sequence>
<feature type="transmembrane region" description="Helical" evidence="1">
    <location>
        <begin position="194"/>
        <end position="223"/>
    </location>
</feature>
<keyword evidence="1" id="KW-0472">Membrane</keyword>
<feature type="transmembrane region" description="Helical" evidence="1">
    <location>
        <begin position="96"/>
        <end position="113"/>
    </location>
</feature>
<dbReference type="Proteomes" id="UP000598174">
    <property type="component" value="Unassembled WGS sequence"/>
</dbReference>